<dbReference type="NCBIfam" id="TIGR04183">
    <property type="entry name" value="Por_Secre_tail"/>
    <property type="match status" value="1"/>
</dbReference>
<sequence length="1482" mass="149122">MKNLFPAFGHPGRVRPLALLLALLALLLAGRAARAQAPAAGAAPSVGAALNPDGTLRRGQAGSFDAKGYRMTLDPKTGGPVFRTTGAGDENWSDNFALNGPNSTLSAVAVAANGDVYVGGQFTAVGAVLANNIARWNGSTWQALGNGTTPATAGNNGTNNSVFALAVLGTDLYVGGSFTGTITPAGQQSLRYVVRWDGTAWNGLGNGTAPAATTNNGTNDVVFALAVQGTDVYVGGQFSAANSAAGAQPLSRVARWDGTAWNGLGNGTTPATTTNNGVSSNVYALAASATDAYVGGSFTVANTVAGQQPLSRVARWDGTAWNGLGNGATPAATTNNGTSAPVQALAVRGTDVFVGGQFTSTNSPAGTQLLNYVARWDGTAWNGLGNGATPATTTNNGANYIVQALAVLGTDLYVGGQFTLAYTTASSSVLTRVARWDGTAWNGLGNGAAPATNTNNGVSSTVNALAVSGTDVYVGGQFSSTYAAAGQPPLNRLARWDGSAWNKVGPLQNGASGTVNAVAVAANGDVYVGGTFTSVGLVVANNVARWDGTAWSGLGNGTAAPTATNNGVSAPVYALAVRGTDLYVGGQFGATYTPAGQQLLRFVARWDGTAWNGLGNGAAATSTNNGVNNIVYALAASATDLYVGGNFTTANTTAGGQALTRVARWDGTAWKGLGNGAAAATSTNNGVNNIVYALAVSGTDLYVGGQFTGAYTTAIAQSLRCVARWDGTAWNGLGNGTAAANTANNGVSSNVYALAVRGPDLYMGGSFTTVYAGAGTQPLNRVARWDGTAWNGLGNGTAPAITANNGVSSTVNALAVSGTDLYVGGQFTGAYTTAIAQSLRCVARWDGTAWNGLGTGLSSTVQALAVAGSQLVAGGAFTTVGDGSKQLSRVGFYAPPPPSAPTLTAVAPTPGGLGQAITLTGTSLGSPTALTINGANALAGILSNTGTSLVVRVPATAAPTGNVVITTATGTASAAFAVMPPPGNALAFDGVDDHLALPLSTPVPVGNSAYTIEAWIKPNQMGVYGIIGWGTYGTSNQVNALRLSPTGIINYWWGPDLIVNTPDLSGRWHHVAATFDGTTRTIYLDGAAVGSDQPGGHTVPDARNLRIGSTNNPGSGANYEYFPGSIDEVRVYSVALTPAQLRADMTSPNAAVPASLVLHYNLDQGTPATPSTGANAGLTTLYDLANGTPAMLTNFALASGNTASNYVQSYALVVPVATTSTARSATGFTVNWTAPAYGTATSYLLDVSTTADFTAPIAGSPFATTATSYALTGLNASSPYFYRVRALNSALAQPDQGAYSNVVSQATPLPVELTTFTATAQGNSAVRLAWATASEKNSAAFEVERSTDGRTFGRLGTVAAAGSSSSARRYELLDAKLPADAALLYYRLKQVDADGSFRHSPVRAVALTGAAEGLALYPNPAHGAATLTGVAPGTVVTVTDALGRTVATATADATGTAALAAGLPAGAYVVRAGAKAVKLTVE</sequence>
<dbReference type="PROSITE" id="PS50853">
    <property type="entry name" value="FN3"/>
    <property type="match status" value="1"/>
</dbReference>
<dbReference type="InterPro" id="IPR003961">
    <property type="entry name" value="FN3_dom"/>
</dbReference>
<dbReference type="InterPro" id="IPR026444">
    <property type="entry name" value="Secre_tail"/>
</dbReference>
<dbReference type="Pfam" id="PF13385">
    <property type="entry name" value="Laminin_G_3"/>
    <property type="match status" value="1"/>
</dbReference>
<comment type="caution">
    <text evidence="5">The sequence shown here is derived from an EMBL/GenBank/DDBJ whole genome shotgun (WGS) entry which is preliminary data.</text>
</comment>
<dbReference type="EMBL" id="JADQDM010000007">
    <property type="protein sequence ID" value="MBF9222359.1"/>
    <property type="molecule type" value="Genomic_DNA"/>
</dbReference>
<dbReference type="SUPFAM" id="SSF49265">
    <property type="entry name" value="Fibronectin type III"/>
    <property type="match status" value="1"/>
</dbReference>
<accession>A0ABS0I772</accession>
<dbReference type="SMART" id="SM00560">
    <property type="entry name" value="LamGL"/>
    <property type="match status" value="1"/>
</dbReference>
<dbReference type="SMART" id="SM00060">
    <property type="entry name" value="FN3"/>
    <property type="match status" value="1"/>
</dbReference>
<dbReference type="InterPro" id="IPR006558">
    <property type="entry name" value="LamG-like"/>
</dbReference>
<proteinExistence type="predicted"/>
<dbReference type="PANTHER" id="PTHR31778">
    <property type="entry name" value="BUD SITE SELECTION PROTEIN RAX2"/>
    <property type="match status" value="1"/>
</dbReference>
<dbReference type="SUPFAM" id="SSF49899">
    <property type="entry name" value="Concanavalin A-like lectins/glucanases"/>
    <property type="match status" value="1"/>
</dbReference>
<evidence type="ECO:0000256" key="2">
    <source>
        <dbReference type="ARBA" id="ARBA00023157"/>
    </source>
</evidence>
<evidence type="ECO:0000313" key="5">
    <source>
        <dbReference type="EMBL" id="MBF9222359.1"/>
    </source>
</evidence>
<feature type="signal peptide" evidence="3">
    <location>
        <begin position="1"/>
        <end position="35"/>
    </location>
</feature>
<evidence type="ECO:0000256" key="1">
    <source>
        <dbReference type="ARBA" id="ARBA00022729"/>
    </source>
</evidence>
<dbReference type="CDD" id="cd00063">
    <property type="entry name" value="FN3"/>
    <property type="match status" value="1"/>
</dbReference>
<reference evidence="5 6" key="1">
    <citation type="submission" date="2020-11" db="EMBL/GenBank/DDBJ databases">
        <authorList>
            <person name="Kim M.K."/>
        </authorList>
    </citation>
    <scope>NUCLEOTIDE SEQUENCE [LARGE SCALE GENOMIC DNA]</scope>
    <source>
        <strain evidence="5 6">BT662</strain>
    </source>
</reference>
<evidence type="ECO:0000256" key="3">
    <source>
        <dbReference type="SAM" id="SignalP"/>
    </source>
</evidence>
<organism evidence="5 6">
    <name type="scientific">Hymenobacter ruricola</name>
    <dbReference type="NCBI Taxonomy" id="2791023"/>
    <lineage>
        <taxon>Bacteria</taxon>
        <taxon>Pseudomonadati</taxon>
        <taxon>Bacteroidota</taxon>
        <taxon>Cytophagia</taxon>
        <taxon>Cytophagales</taxon>
        <taxon>Hymenobacteraceae</taxon>
        <taxon>Hymenobacter</taxon>
    </lineage>
</organism>
<name>A0ABS0I772_9BACT</name>
<keyword evidence="6" id="KW-1185">Reference proteome</keyword>
<feature type="domain" description="Fibronectin type-III" evidence="4">
    <location>
        <begin position="1214"/>
        <end position="1310"/>
    </location>
</feature>
<evidence type="ECO:0000313" key="6">
    <source>
        <dbReference type="Proteomes" id="UP000618931"/>
    </source>
</evidence>
<dbReference type="RefSeq" id="WP_196293803.1">
    <property type="nucleotide sequence ID" value="NZ_JADQDM010000007.1"/>
</dbReference>
<keyword evidence="1 3" id="KW-0732">Signal</keyword>
<evidence type="ECO:0000259" key="4">
    <source>
        <dbReference type="PROSITE" id="PS50853"/>
    </source>
</evidence>
<keyword evidence="2" id="KW-1015">Disulfide bond</keyword>
<gene>
    <name evidence="5" type="ORF">I2H31_14730</name>
</gene>
<dbReference type="Pfam" id="PF00041">
    <property type="entry name" value="fn3"/>
    <property type="match status" value="1"/>
</dbReference>
<dbReference type="Gene3D" id="2.60.120.200">
    <property type="match status" value="1"/>
</dbReference>
<dbReference type="InterPro" id="IPR013783">
    <property type="entry name" value="Ig-like_fold"/>
</dbReference>
<dbReference type="InterPro" id="IPR014756">
    <property type="entry name" value="Ig_E-set"/>
</dbReference>
<dbReference type="Proteomes" id="UP000618931">
    <property type="component" value="Unassembled WGS sequence"/>
</dbReference>
<dbReference type="Gene3D" id="2.60.40.10">
    <property type="entry name" value="Immunoglobulins"/>
    <property type="match status" value="2"/>
</dbReference>
<dbReference type="SUPFAM" id="SSF81296">
    <property type="entry name" value="E set domains"/>
    <property type="match status" value="1"/>
</dbReference>
<dbReference type="InterPro" id="IPR013320">
    <property type="entry name" value="ConA-like_dom_sf"/>
</dbReference>
<dbReference type="InterPro" id="IPR036116">
    <property type="entry name" value="FN3_sf"/>
</dbReference>
<feature type="chain" id="PRO_5046737223" evidence="3">
    <location>
        <begin position="36"/>
        <end position="1482"/>
    </location>
</feature>
<dbReference type="PANTHER" id="PTHR31778:SF2">
    <property type="entry name" value="BUD SITE SELECTION PROTEIN RAX2"/>
    <property type="match status" value="1"/>
</dbReference>
<protein>
    <submittedName>
        <fullName evidence="5">Fibronectin type III domain-containing protein</fullName>
    </submittedName>
</protein>